<dbReference type="EMBL" id="ASPP01020756">
    <property type="protein sequence ID" value="ETO13195.1"/>
    <property type="molecule type" value="Genomic_DNA"/>
</dbReference>
<sequence length="118" mass="13623">MAMTSTQHVNRWCKLFGKPGANMAYDTWLVTNCSTMARTPNLVLNVIFSRSNSPFTISRAPIKKNYNSKIMHAIRQAKDPPSSSIFQMPFDIAMLGSFYFFTTLFFFKKKQQKNLYMS</sequence>
<keyword evidence="1" id="KW-0812">Transmembrane</keyword>
<accession>X6MJF2</accession>
<evidence type="ECO:0000313" key="2">
    <source>
        <dbReference type="EMBL" id="ETO13195.1"/>
    </source>
</evidence>
<reference evidence="2 3" key="1">
    <citation type="journal article" date="2013" name="Curr. Biol.">
        <title>The Genome of the Foraminiferan Reticulomyxa filosa.</title>
        <authorList>
            <person name="Glockner G."/>
            <person name="Hulsmann N."/>
            <person name="Schleicher M."/>
            <person name="Noegel A.A."/>
            <person name="Eichinger L."/>
            <person name="Gallinger C."/>
            <person name="Pawlowski J."/>
            <person name="Sierra R."/>
            <person name="Euteneuer U."/>
            <person name="Pillet L."/>
            <person name="Moustafa A."/>
            <person name="Platzer M."/>
            <person name="Groth M."/>
            <person name="Szafranski K."/>
            <person name="Schliwa M."/>
        </authorList>
    </citation>
    <scope>NUCLEOTIDE SEQUENCE [LARGE SCALE GENOMIC DNA]</scope>
</reference>
<gene>
    <name evidence="2" type="ORF">RFI_24180</name>
</gene>
<evidence type="ECO:0008006" key="4">
    <source>
        <dbReference type="Google" id="ProtNLM"/>
    </source>
</evidence>
<comment type="caution">
    <text evidence="2">The sequence shown here is derived from an EMBL/GenBank/DDBJ whole genome shotgun (WGS) entry which is preliminary data.</text>
</comment>
<evidence type="ECO:0000256" key="1">
    <source>
        <dbReference type="SAM" id="Phobius"/>
    </source>
</evidence>
<protein>
    <recommendedName>
        <fullName evidence="4">Transmembrane protein</fullName>
    </recommendedName>
</protein>
<proteinExistence type="predicted"/>
<keyword evidence="1" id="KW-0472">Membrane</keyword>
<organism evidence="2 3">
    <name type="scientific">Reticulomyxa filosa</name>
    <dbReference type="NCBI Taxonomy" id="46433"/>
    <lineage>
        <taxon>Eukaryota</taxon>
        <taxon>Sar</taxon>
        <taxon>Rhizaria</taxon>
        <taxon>Retaria</taxon>
        <taxon>Foraminifera</taxon>
        <taxon>Monothalamids</taxon>
        <taxon>Reticulomyxidae</taxon>
        <taxon>Reticulomyxa</taxon>
    </lineage>
</organism>
<evidence type="ECO:0000313" key="3">
    <source>
        <dbReference type="Proteomes" id="UP000023152"/>
    </source>
</evidence>
<dbReference type="AlphaFoldDB" id="X6MJF2"/>
<feature type="transmembrane region" description="Helical" evidence="1">
    <location>
        <begin position="85"/>
        <end position="107"/>
    </location>
</feature>
<keyword evidence="1" id="KW-1133">Transmembrane helix</keyword>
<dbReference type="Proteomes" id="UP000023152">
    <property type="component" value="Unassembled WGS sequence"/>
</dbReference>
<keyword evidence="3" id="KW-1185">Reference proteome</keyword>
<name>X6MJF2_RETFI</name>